<keyword evidence="3" id="KW-1185">Reference proteome</keyword>
<protein>
    <submittedName>
        <fullName evidence="2">Stage II sporulation protein P</fullName>
    </submittedName>
</protein>
<evidence type="ECO:0000313" key="3">
    <source>
        <dbReference type="Proteomes" id="UP000315343"/>
    </source>
</evidence>
<dbReference type="OrthoDB" id="1633470at2"/>
<dbReference type="Proteomes" id="UP000315343">
    <property type="component" value="Unassembled WGS sequence"/>
</dbReference>
<dbReference type="RefSeq" id="WP_145080936.1">
    <property type="nucleotide sequence ID" value="NZ_DAMBUX010000023.1"/>
</dbReference>
<evidence type="ECO:0000256" key="1">
    <source>
        <dbReference type="SAM" id="MobiDB-lite"/>
    </source>
</evidence>
<dbReference type="EMBL" id="VLKH01000002">
    <property type="protein sequence ID" value="TWH82771.1"/>
    <property type="molecule type" value="Genomic_DNA"/>
</dbReference>
<gene>
    <name evidence="2" type="ORF">LY60_01077</name>
</gene>
<dbReference type="AlphaFoldDB" id="A0A562JHX8"/>
<reference evidence="2 3" key="1">
    <citation type="submission" date="2019-07" db="EMBL/GenBank/DDBJ databases">
        <title>Genomic Encyclopedia of Type Strains, Phase I: the one thousand microbial genomes (KMG-I) project.</title>
        <authorList>
            <person name="Kyrpides N."/>
        </authorList>
    </citation>
    <scope>NUCLEOTIDE SEQUENCE [LARGE SCALE GENOMIC DNA]</scope>
    <source>
        <strain evidence="2 3">DSM 13558</strain>
    </source>
</reference>
<dbReference type="InterPro" id="IPR010897">
    <property type="entry name" value="Spore_II_P"/>
</dbReference>
<proteinExistence type="predicted"/>
<dbReference type="NCBIfam" id="TIGR02867">
    <property type="entry name" value="spore_II_P"/>
    <property type="match status" value="1"/>
</dbReference>
<feature type="compositionally biased region" description="Acidic residues" evidence="1">
    <location>
        <begin position="85"/>
        <end position="100"/>
    </location>
</feature>
<comment type="caution">
    <text evidence="2">The sequence shown here is derived from an EMBL/GenBank/DDBJ whole genome shotgun (WGS) entry which is preliminary data.</text>
</comment>
<evidence type="ECO:0000313" key="2">
    <source>
        <dbReference type="EMBL" id="TWH82771.1"/>
    </source>
</evidence>
<accession>A0A562JHX8</accession>
<name>A0A562JHX8_9FIRM</name>
<feature type="region of interest" description="Disordered" evidence="1">
    <location>
        <begin position="83"/>
        <end position="112"/>
    </location>
</feature>
<dbReference type="Pfam" id="PF07454">
    <property type="entry name" value="SpoIIP"/>
    <property type="match status" value="1"/>
</dbReference>
<organism evidence="2 3">
    <name type="scientific">Sedimentibacter saalensis</name>
    <dbReference type="NCBI Taxonomy" id="130788"/>
    <lineage>
        <taxon>Bacteria</taxon>
        <taxon>Bacillati</taxon>
        <taxon>Bacillota</taxon>
        <taxon>Tissierellia</taxon>
        <taxon>Sedimentibacter</taxon>
    </lineage>
</organism>
<sequence>MKRRRRNKGGTKFYMMMSVLCLAILFVGYSYVYNMSEKRKEGQEVTTISINYNGEDENGEQLSALDKMMSYFNIFLEKTFNENTEGSDDSEEKQETDETSSQDGKIVETNDDKEKEVFKTIDSKTKNEKPLEIYDESKENIEDVEKTVYLANNRKEDFFKIVESKTSRSSGPRDLFLDAASINENLNLIIYHTHGTESYYPDEGSNYRSLDEGKNVTGIGNIVASNLEGNGINLTHLQEYNDYPDYNSSYANSNYAVSQILSNSKKNLLIDIHRDGAEENSEYEAVLSQVKTTYINDRAAATCTLVVGDKNGNYEQVKQTADKLYAIAEEMYPGLFRKIIVRPGAYFNQYLSNQSMLIEIGSSLNTLDEAQYSADLVSQVLLEYIDEISK</sequence>